<sequence length="217" mass="23815">PGDPEAGELGLAAVPGRQAAFRQGLAAAVQYSRAVGCQRIHVMAGRVPLSADRAAVAVEMETTFIENLRYAADLLAQEDMIGLVEPINNRITDPRYYLNTPHQAAAILEKVGRPNLKLQLDLFHCQIMDGNLSRNLETYFPLIGHIQIAQVPGRHEPDSPGELNFPYIFKLLESLGYTGYVGCEYAPKGDTLKGLGWLRSYWESRGLQHGGISKAAE</sequence>
<accession>A0A7K9A323</accession>
<organism evidence="9 10">
    <name type="scientific">Grallaria varia</name>
    <name type="common">variegated antpitta</name>
    <dbReference type="NCBI Taxonomy" id="117165"/>
    <lineage>
        <taxon>Eukaryota</taxon>
        <taxon>Metazoa</taxon>
        <taxon>Chordata</taxon>
        <taxon>Craniata</taxon>
        <taxon>Vertebrata</taxon>
        <taxon>Euteleostomi</taxon>
        <taxon>Archelosauria</taxon>
        <taxon>Archosauria</taxon>
        <taxon>Dinosauria</taxon>
        <taxon>Saurischia</taxon>
        <taxon>Theropoda</taxon>
        <taxon>Coelurosauria</taxon>
        <taxon>Aves</taxon>
        <taxon>Neognathae</taxon>
        <taxon>Neoaves</taxon>
        <taxon>Telluraves</taxon>
        <taxon>Australaves</taxon>
        <taxon>Passeriformes</taxon>
        <taxon>Formicariidae</taxon>
        <taxon>Grallaria</taxon>
    </lineage>
</organism>
<comment type="caution">
    <text evidence="9">The sequence shown here is derived from an EMBL/GenBank/DDBJ whole genome shotgun (WGS) entry which is preliminary data.</text>
</comment>
<dbReference type="Pfam" id="PF01261">
    <property type="entry name" value="AP_endonuc_2"/>
    <property type="match status" value="1"/>
</dbReference>
<dbReference type="InterPro" id="IPR013022">
    <property type="entry name" value="Xyl_isomerase-like_TIM-brl"/>
</dbReference>
<dbReference type="PIRSF" id="PIRSF006241">
    <property type="entry name" value="HyI"/>
    <property type="match status" value="1"/>
</dbReference>
<dbReference type="EC" id="5.3.1.22" evidence="4"/>
<name>A0A7K9A323_9PASS</name>
<feature type="active site" description="Proton donor/acceptor" evidence="7">
    <location>
        <position position="85"/>
    </location>
</feature>
<evidence type="ECO:0000313" key="10">
    <source>
        <dbReference type="Proteomes" id="UP000591535"/>
    </source>
</evidence>
<dbReference type="GO" id="GO:0008903">
    <property type="term" value="F:hydroxypyruvate isomerase activity"/>
    <property type="evidence" value="ECO:0007669"/>
    <property type="project" value="UniProtKB-EC"/>
</dbReference>
<evidence type="ECO:0000256" key="4">
    <source>
        <dbReference type="ARBA" id="ARBA00012570"/>
    </source>
</evidence>
<keyword evidence="10" id="KW-1185">Reference proteome</keyword>
<evidence type="ECO:0000256" key="7">
    <source>
        <dbReference type="PIRSR" id="PIRSR006241-50"/>
    </source>
</evidence>
<evidence type="ECO:0000313" key="9">
    <source>
        <dbReference type="EMBL" id="NXG21965.1"/>
    </source>
</evidence>
<dbReference type="PANTHER" id="PTHR43489:SF6">
    <property type="entry name" value="HYDROXYPYRUVATE ISOMERASE-RELATED"/>
    <property type="match status" value="1"/>
</dbReference>
<dbReference type="GO" id="GO:0046487">
    <property type="term" value="P:glyoxylate metabolic process"/>
    <property type="evidence" value="ECO:0007669"/>
    <property type="project" value="TreeGrafter"/>
</dbReference>
<dbReference type="SUPFAM" id="SSF51658">
    <property type="entry name" value="Xylose isomerase-like"/>
    <property type="match status" value="1"/>
</dbReference>
<proteinExistence type="inferred from homology"/>
<dbReference type="Gene3D" id="3.20.20.150">
    <property type="entry name" value="Divalent-metal-dependent TIM barrel enzymes"/>
    <property type="match status" value="1"/>
</dbReference>
<feature type="domain" description="Xylose isomerase-like TIM barrel" evidence="8">
    <location>
        <begin position="9"/>
        <end position="200"/>
    </location>
</feature>
<dbReference type="EMBL" id="VWZG01009205">
    <property type="protein sequence ID" value="NXG21965.1"/>
    <property type="molecule type" value="Genomic_DNA"/>
</dbReference>
<comment type="similarity">
    <text evidence="3">Belongs to the hyi family.</text>
</comment>
<reference evidence="9 10" key="1">
    <citation type="submission" date="2019-09" db="EMBL/GenBank/DDBJ databases">
        <title>Bird 10,000 Genomes (B10K) Project - Family phase.</title>
        <authorList>
            <person name="Zhang G."/>
        </authorList>
    </citation>
    <scope>NUCLEOTIDE SEQUENCE [LARGE SCALE GENOMIC DNA]</scope>
    <source>
        <strain evidence="9">B10K-DU-001-02</strain>
        <tissue evidence="9">Muscle</tissue>
    </source>
</reference>
<evidence type="ECO:0000256" key="5">
    <source>
        <dbReference type="ARBA" id="ARBA00017985"/>
    </source>
</evidence>
<feature type="non-terminal residue" evidence="9">
    <location>
        <position position="1"/>
    </location>
</feature>
<evidence type="ECO:0000256" key="2">
    <source>
        <dbReference type="ARBA" id="ARBA00002968"/>
    </source>
</evidence>
<gene>
    <name evidence="9" type="primary">Hyi</name>
    <name evidence="9" type="ORF">GRAVAR_R02010</name>
</gene>
<keyword evidence="6 9" id="KW-0413">Isomerase</keyword>
<dbReference type="PANTHER" id="PTHR43489">
    <property type="entry name" value="ISOMERASE"/>
    <property type="match status" value="1"/>
</dbReference>
<dbReference type="InterPro" id="IPR036237">
    <property type="entry name" value="Xyl_isomerase-like_sf"/>
</dbReference>
<feature type="active site" description="Proton donor/acceptor" evidence="7">
    <location>
        <position position="184"/>
    </location>
</feature>
<feature type="non-terminal residue" evidence="9">
    <location>
        <position position="217"/>
    </location>
</feature>
<dbReference type="AlphaFoldDB" id="A0A7K9A323"/>
<evidence type="ECO:0000256" key="6">
    <source>
        <dbReference type="ARBA" id="ARBA00023235"/>
    </source>
</evidence>
<evidence type="ECO:0000256" key="1">
    <source>
        <dbReference type="ARBA" id="ARBA00000476"/>
    </source>
</evidence>
<dbReference type="Proteomes" id="UP000591535">
    <property type="component" value="Unassembled WGS sequence"/>
</dbReference>
<comment type="function">
    <text evidence="2">Catalyzes the reversible isomerization between hydroxypyruvate and 2-hydroxy-3-oxopropanoate (also termed tartronate semialdehyde).</text>
</comment>
<dbReference type="InterPro" id="IPR050417">
    <property type="entry name" value="Sugar_Epim/Isomerase"/>
</dbReference>
<protein>
    <recommendedName>
        <fullName evidence="5">Putative hydroxypyruvate isomerase</fullName>
        <ecNumber evidence="4">5.3.1.22</ecNumber>
    </recommendedName>
</protein>
<dbReference type="InterPro" id="IPR026040">
    <property type="entry name" value="HyI-like"/>
</dbReference>
<evidence type="ECO:0000256" key="3">
    <source>
        <dbReference type="ARBA" id="ARBA00005962"/>
    </source>
</evidence>
<evidence type="ECO:0000259" key="8">
    <source>
        <dbReference type="Pfam" id="PF01261"/>
    </source>
</evidence>
<comment type="catalytic activity">
    <reaction evidence="1">
        <text>3-hydroxypyruvate = 2-hydroxy-3-oxopropanoate</text>
        <dbReference type="Rhea" id="RHEA:11952"/>
        <dbReference type="ChEBI" id="CHEBI:17180"/>
        <dbReference type="ChEBI" id="CHEBI:57978"/>
        <dbReference type="EC" id="5.3.1.22"/>
    </reaction>
</comment>